<dbReference type="InterPro" id="IPR006059">
    <property type="entry name" value="SBP"/>
</dbReference>
<dbReference type="PRINTS" id="PR00181">
    <property type="entry name" value="MALTOSEBP"/>
</dbReference>
<evidence type="ECO:0000256" key="3">
    <source>
        <dbReference type="ARBA" id="ARBA00022597"/>
    </source>
</evidence>
<keyword evidence="5" id="KW-0472">Membrane</keyword>
<evidence type="ECO:0000313" key="6">
    <source>
        <dbReference type="EMBL" id="MFC4598576.1"/>
    </source>
</evidence>
<dbReference type="Gene3D" id="3.40.190.10">
    <property type="entry name" value="Periplasmic binding protein-like II"/>
    <property type="match status" value="2"/>
</dbReference>
<gene>
    <name evidence="6" type="ORF">ACFO3S_10050</name>
</gene>
<dbReference type="EMBL" id="JBHSEP010000005">
    <property type="protein sequence ID" value="MFC4598576.1"/>
    <property type="molecule type" value="Genomic_DNA"/>
</dbReference>
<feature type="signal peptide" evidence="5">
    <location>
        <begin position="1"/>
        <end position="32"/>
    </location>
</feature>
<evidence type="ECO:0000256" key="1">
    <source>
        <dbReference type="ARBA" id="ARBA00008520"/>
    </source>
</evidence>
<keyword evidence="5" id="KW-0449">Lipoprotein</keyword>
<accession>A0ABV9FCV1</accession>
<keyword evidence="2 5" id="KW-0813">Transport</keyword>
<comment type="subcellular location">
    <subcellularLocation>
        <location evidence="5">Cell membrane</location>
        <topology evidence="5">Lipid-anchor</topology>
    </subcellularLocation>
</comment>
<dbReference type="Proteomes" id="UP001596028">
    <property type="component" value="Unassembled WGS sequence"/>
</dbReference>
<keyword evidence="4 5" id="KW-0732">Signal</keyword>
<organism evidence="6 7">
    <name type="scientific">Cohnella hongkongensis</name>
    <dbReference type="NCBI Taxonomy" id="178337"/>
    <lineage>
        <taxon>Bacteria</taxon>
        <taxon>Bacillati</taxon>
        <taxon>Bacillota</taxon>
        <taxon>Bacilli</taxon>
        <taxon>Bacillales</taxon>
        <taxon>Paenibacillaceae</taxon>
        <taxon>Cohnella</taxon>
    </lineage>
</organism>
<reference evidence="7" key="1">
    <citation type="journal article" date="2019" name="Int. J. Syst. Evol. Microbiol.">
        <title>The Global Catalogue of Microorganisms (GCM) 10K type strain sequencing project: providing services to taxonomists for standard genome sequencing and annotation.</title>
        <authorList>
            <consortium name="The Broad Institute Genomics Platform"/>
            <consortium name="The Broad Institute Genome Sequencing Center for Infectious Disease"/>
            <person name="Wu L."/>
            <person name="Ma J."/>
        </authorList>
    </citation>
    <scope>NUCLEOTIDE SEQUENCE [LARGE SCALE GENOMIC DNA]</scope>
    <source>
        <strain evidence="7">CCUG 49571</strain>
    </source>
</reference>
<dbReference type="CDD" id="cd13586">
    <property type="entry name" value="PBP2_Maltose_binding_like"/>
    <property type="match status" value="1"/>
</dbReference>
<evidence type="ECO:0000256" key="4">
    <source>
        <dbReference type="ARBA" id="ARBA00022729"/>
    </source>
</evidence>
<feature type="chain" id="PRO_5044989753" description="Maltodextrin-binding protein" evidence="5">
    <location>
        <begin position="33"/>
        <end position="456"/>
    </location>
</feature>
<dbReference type="PANTHER" id="PTHR30061">
    <property type="entry name" value="MALTOSE-BINDING PERIPLASMIC PROTEIN"/>
    <property type="match status" value="1"/>
</dbReference>
<sequence length="456" mass="49014">MNHSTTTRGATRFSLLILSLSLFIATACSNDAAGPGAAESGAGGQSRFDLKFERLDTELTPEPGASLLIWESKEALPFVEAIMKEFTEIYGVEVSMQELGTMDQIGKFELDGPAGLAADVITTSQDHLGKAASAGLILPNDEFEAATRSEHEAVAVAAASYNNKLYGYPIKVMTYAMFYNKDLISKPPATIEEVVEFAATFNDPDSNKYAFMFDAPFFYFSYPFIGSAGGYIFGNNGTDPADIGLNNDGAVKGMEVFAGLRKEILPISAGDIASDIKTTLFSEGSVAMNVTGSWFIDTFRQAGVNFGVAPVPAIGGHDSVTLSQVNSWYVSAYSKYPNAAMLFARFASNKSAQLLNYELTGAIPTHMEAAQNPIIQDDEIASAFYKQFSASHPAPSIPEVTSIWVPMDAAMVEIWDGKDAKQVLDRAVQHIRDAIALNARQADQPAAEPDSSKAPF</sequence>
<evidence type="ECO:0000256" key="2">
    <source>
        <dbReference type="ARBA" id="ARBA00022448"/>
    </source>
</evidence>
<protein>
    <recommendedName>
        <fullName evidence="5">Maltodextrin-binding protein</fullName>
    </recommendedName>
</protein>
<evidence type="ECO:0000313" key="7">
    <source>
        <dbReference type="Proteomes" id="UP001596028"/>
    </source>
</evidence>
<name>A0ABV9FCV1_9BACL</name>
<dbReference type="Pfam" id="PF13416">
    <property type="entry name" value="SBP_bac_8"/>
    <property type="match status" value="1"/>
</dbReference>
<comment type="similarity">
    <text evidence="1 5">Belongs to the bacterial solute-binding protein 1 family.</text>
</comment>
<dbReference type="InterPro" id="IPR006060">
    <property type="entry name" value="Maltose/Cyclodextrin-bd"/>
</dbReference>
<keyword evidence="7" id="KW-1185">Reference proteome</keyword>
<keyword evidence="5" id="KW-1003">Cell membrane</keyword>
<dbReference type="RefSeq" id="WP_378094964.1">
    <property type="nucleotide sequence ID" value="NZ_JBHSEP010000005.1"/>
</dbReference>
<dbReference type="PANTHER" id="PTHR30061:SF50">
    <property type="entry name" value="MALTOSE_MALTODEXTRIN-BINDING PERIPLASMIC PROTEIN"/>
    <property type="match status" value="1"/>
</dbReference>
<evidence type="ECO:0000256" key="5">
    <source>
        <dbReference type="RuleBase" id="RU365005"/>
    </source>
</evidence>
<dbReference type="SUPFAM" id="SSF53850">
    <property type="entry name" value="Periplasmic binding protein-like II"/>
    <property type="match status" value="1"/>
</dbReference>
<comment type="caution">
    <text evidence="6">The sequence shown here is derived from an EMBL/GenBank/DDBJ whole genome shotgun (WGS) entry which is preliminary data.</text>
</comment>
<proteinExistence type="inferred from homology"/>
<keyword evidence="3 5" id="KW-0762">Sugar transport</keyword>